<name>A0A5J5H8E2_9BACI</name>
<dbReference type="SMART" id="SM00938">
    <property type="entry name" value="P-II"/>
    <property type="match status" value="1"/>
</dbReference>
<dbReference type="OrthoDB" id="9803021at2"/>
<keyword evidence="2" id="KW-1185">Reference proteome</keyword>
<gene>
    <name evidence="1" type="ORF">F4V44_20975</name>
</gene>
<evidence type="ECO:0000313" key="2">
    <source>
        <dbReference type="Proteomes" id="UP000326671"/>
    </source>
</evidence>
<dbReference type="Gene3D" id="3.30.70.120">
    <property type="match status" value="2"/>
</dbReference>
<dbReference type="AlphaFoldDB" id="A0A5J5H8E2"/>
<dbReference type="InterPro" id="IPR015867">
    <property type="entry name" value="N-reg_PII/ATP_PRibTrfase_C"/>
</dbReference>
<dbReference type="GO" id="GO:0030234">
    <property type="term" value="F:enzyme regulator activity"/>
    <property type="evidence" value="ECO:0007669"/>
    <property type="project" value="InterPro"/>
</dbReference>
<sequence>MLSQSEAADFELICIIVDFGLGSKVIQTAKKCGMPGGTVLLGKGTIKNRLLEFLALSDVRKEIVLMVCDKERVHQSLEKLNEKFKFSKPNHGIAFTTSVGHIIGARSCKSDNIKEGRGAETIMYHAITVIVEKGNAEYVIDAAAEAGSKGGTIINARGSGIHETSKVFAMAIEPEKEIVLILSEKESTDAIIDSIRKKINIDEPGNGIIFIQDVNKTYGLYK</sequence>
<dbReference type="InterPro" id="IPR011322">
    <property type="entry name" value="N-reg_PII-like_a/b"/>
</dbReference>
<proteinExistence type="predicted"/>
<dbReference type="InterPro" id="IPR002187">
    <property type="entry name" value="N-reg_PII"/>
</dbReference>
<evidence type="ECO:0000313" key="1">
    <source>
        <dbReference type="EMBL" id="KAA9016946.1"/>
    </source>
</evidence>
<dbReference type="EMBL" id="VYKL01000037">
    <property type="protein sequence ID" value="KAA9016946.1"/>
    <property type="molecule type" value="Genomic_DNA"/>
</dbReference>
<protein>
    <submittedName>
        <fullName evidence="1">P-II family nitrogen regulator</fullName>
    </submittedName>
</protein>
<organism evidence="1 2">
    <name type="scientific">Niallia endozanthoxylica</name>
    <dbReference type="NCBI Taxonomy" id="2036016"/>
    <lineage>
        <taxon>Bacteria</taxon>
        <taxon>Bacillati</taxon>
        <taxon>Bacillota</taxon>
        <taxon>Bacilli</taxon>
        <taxon>Bacillales</taxon>
        <taxon>Bacillaceae</taxon>
        <taxon>Niallia</taxon>
    </lineage>
</organism>
<dbReference type="SUPFAM" id="SSF54913">
    <property type="entry name" value="GlnB-like"/>
    <property type="match status" value="2"/>
</dbReference>
<reference evidence="1 2" key="1">
    <citation type="submission" date="2019-09" db="EMBL/GenBank/DDBJ databases">
        <title>Whole genome sequences of isolates from the Mars Exploration Rovers.</title>
        <authorList>
            <person name="Seuylemezian A."/>
            <person name="Vaishampayan P."/>
        </authorList>
    </citation>
    <scope>NUCLEOTIDE SEQUENCE [LARGE SCALE GENOMIC DNA]</scope>
    <source>
        <strain evidence="1 2">MER_TA_151</strain>
    </source>
</reference>
<dbReference type="PROSITE" id="PS51343">
    <property type="entry name" value="PII_GLNB_DOM"/>
    <property type="match status" value="1"/>
</dbReference>
<dbReference type="Pfam" id="PF00543">
    <property type="entry name" value="P-II"/>
    <property type="match status" value="1"/>
</dbReference>
<dbReference type="Proteomes" id="UP000326671">
    <property type="component" value="Unassembled WGS sequence"/>
</dbReference>
<dbReference type="GO" id="GO:0006808">
    <property type="term" value="P:regulation of nitrogen utilization"/>
    <property type="evidence" value="ECO:0007669"/>
    <property type="project" value="InterPro"/>
</dbReference>
<accession>A0A5J5H8E2</accession>
<comment type="caution">
    <text evidence="1">The sequence shown here is derived from an EMBL/GenBank/DDBJ whole genome shotgun (WGS) entry which is preliminary data.</text>
</comment>
<dbReference type="RefSeq" id="WP_150441961.1">
    <property type="nucleotide sequence ID" value="NZ_VYKL01000037.1"/>
</dbReference>